<proteinExistence type="predicted"/>
<feature type="domain" description="Polypeptide-transport-associated ShlB-type" evidence="7">
    <location>
        <begin position="96"/>
        <end position="156"/>
    </location>
</feature>
<keyword evidence="5" id="KW-0732">Signal</keyword>
<keyword evidence="1" id="KW-0472">Membrane</keyword>
<dbReference type="RefSeq" id="WP_394514619.1">
    <property type="nucleotide sequence ID" value="NZ_JBIGHX010000013.1"/>
</dbReference>
<evidence type="ECO:0000313" key="8">
    <source>
        <dbReference type="EMBL" id="MFG6464906.1"/>
    </source>
</evidence>
<gene>
    <name evidence="8" type="ORF">ACG04Q_25255</name>
</gene>
<evidence type="ECO:0000256" key="1">
    <source>
        <dbReference type="ARBA" id="ARBA00022452"/>
    </source>
</evidence>
<dbReference type="Pfam" id="PF03865">
    <property type="entry name" value="ShlB"/>
    <property type="match status" value="1"/>
</dbReference>
<accession>A0ABW7GSX5</accession>
<dbReference type="Gene3D" id="3.10.20.310">
    <property type="entry name" value="membrane protein fhac"/>
    <property type="match status" value="1"/>
</dbReference>
<evidence type="ECO:0000256" key="4">
    <source>
        <dbReference type="SAM" id="MobiDB-lite"/>
    </source>
</evidence>
<reference evidence="8 9" key="1">
    <citation type="submission" date="2024-08" db="EMBL/GenBank/DDBJ databases">
        <authorList>
            <person name="Lu H."/>
        </authorList>
    </citation>
    <scope>NUCLEOTIDE SEQUENCE [LARGE SCALE GENOMIC DNA]</scope>
    <source>
        <strain evidence="8 9">DXS20W</strain>
    </source>
</reference>
<evidence type="ECO:0000256" key="2">
    <source>
        <dbReference type="ARBA" id="ARBA00022692"/>
    </source>
</evidence>
<dbReference type="Gene3D" id="2.40.160.50">
    <property type="entry name" value="membrane protein fhac: a member of the omp85/tpsb transporter family"/>
    <property type="match status" value="1"/>
</dbReference>
<feature type="compositionally biased region" description="Low complexity" evidence="4">
    <location>
        <begin position="47"/>
        <end position="59"/>
    </location>
</feature>
<evidence type="ECO:0000256" key="5">
    <source>
        <dbReference type="SAM" id="SignalP"/>
    </source>
</evidence>
<evidence type="ECO:0000256" key="3">
    <source>
        <dbReference type="ARBA" id="ARBA00023237"/>
    </source>
</evidence>
<dbReference type="PANTHER" id="PTHR34597:SF1">
    <property type="entry name" value="HEME_HEMOPEXIN TRANSPORTER PROTEIN HUXB"/>
    <property type="match status" value="1"/>
</dbReference>
<keyword evidence="1" id="KW-1134">Transmembrane beta strand</keyword>
<keyword evidence="3" id="KW-0998">Cell outer membrane</keyword>
<evidence type="ECO:0000259" key="6">
    <source>
        <dbReference type="Pfam" id="PF03865"/>
    </source>
</evidence>
<evidence type="ECO:0000259" key="7">
    <source>
        <dbReference type="Pfam" id="PF08479"/>
    </source>
</evidence>
<dbReference type="InterPro" id="IPR051544">
    <property type="entry name" value="TPS_OM_transporter"/>
</dbReference>
<dbReference type="InterPro" id="IPR013686">
    <property type="entry name" value="Polypept-transport_assoc_ShlB"/>
</dbReference>
<feature type="chain" id="PRO_5046559610" evidence="5">
    <location>
        <begin position="31"/>
        <end position="579"/>
    </location>
</feature>
<keyword evidence="9" id="KW-1185">Reference proteome</keyword>
<protein>
    <submittedName>
        <fullName evidence="8">ShlB/FhaC/HecB family hemolysin secretion/activation protein</fullName>
    </submittedName>
</protein>
<dbReference type="EMBL" id="JBIGHX010000013">
    <property type="protein sequence ID" value="MFG6464906.1"/>
    <property type="molecule type" value="Genomic_DNA"/>
</dbReference>
<comment type="caution">
    <text evidence="8">The sequence shown here is derived from an EMBL/GenBank/DDBJ whole genome shotgun (WGS) entry which is preliminary data.</text>
</comment>
<organism evidence="8 9">
    <name type="scientific">Pelomonas lactea</name>
    <dbReference type="NCBI Taxonomy" id="3299030"/>
    <lineage>
        <taxon>Bacteria</taxon>
        <taxon>Pseudomonadati</taxon>
        <taxon>Pseudomonadota</taxon>
        <taxon>Betaproteobacteria</taxon>
        <taxon>Burkholderiales</taxon>
        <taxon>Sphaerotilaceae</taxon>
        <taxon>Roseateles</taxon>
    </lineage>
</organism>
<keyword evidence="2" id="KW-0812">Transmembrane</keyword>
<evidence type="ECO:0000313" key="9">
    <source>
        <dbReference type="Proteomes" id="UP001606302"/>
    </source>
</evidence>
<feature type="domain" description="Haemolysin activator HlyB C-terminal" evidence="6">
    <location>
        <begin position="220"/>
        <end position="525"/>
    </location>
</feature>
<feature type="region of interest" description="Disordered" evidence="4">
    <location>
        <begin position="33"/>
        <end position="59"/>
    </location>
</feature>
<sequence>MKKAWRGWQGAGLVCALSAAGMLAAGRVQAADGAPVSTPPVVPRATDLAPKPAPQAQDAALPERAVAPELQKPEDEIVLDVTAYRLPDTAPEKLRQALAAITAPYVGKGKTWEDLVNAKDAVARYLQSELGYYLGYAYIPAQKAAGGVVDIAILEGRLDRVKLVWGDNLAIDRGIVEGYLAQLKPGAILTVSEVERVVFLVNDLRGVNARFEIEPGGQPGTANVIVRVQPEQRFQYRVDADINGSRFIGQERLGAQMLIGNPLGKGDSLSLSALTSYNSGMRFFLAGYNLPVGVSGLRLGGAVSAVRYELDREAFPIGRHGTALNANLFGLYPVIRSRNLNLYGLLAFDEKRYDDREDASQSKTKKTVRSLGLAFNGDVRDNLMGGGVNSYDVGVSGGSVSYDGGRPSGLLDAPNYTKVSGSFARIQNVLTGDLLGYVSLRGQYAFKNLDTTEQFRLGGPDGVRAFANGEGTGDAGFIVTAELRAPLPASVFGRWGRETVVALFYDHGTIYYRHDRDQDTTLAGLDNRARYAGYGVSIAWSRPGAYALRASLASPTIGEPKSDTKKPNPRAYLQFSAFF</sequence>
<name>A0ABW7GSX5_9BURK</name>
<dbReference type="InterPro" id="IPR005565">
    <property type="entry name" value="Hemolysn_activator_HlyB_C"/>
</dbReference>
<dbReference type="Pfam" id="PF08479">
    <property type="entry name" value="POTRA_2"/>
    <property type="match status" value="1"/>
</dbReference>
<dbReference type="PANTHER" id="PTHR34597">
    <property type="entry name" value="SLR1661 PROTEIN"/>
    <property type="match status" value="1"/>
</dbReference>
<dbReference type="Proteomes" id="UP001606302">
    <property type="component" value="Unassembled WGS sequence"/>
</dbReference>
<feature type="signal peptide" evidence="5">
    <location>
        <begin position="1"/>
        <end position="30"/>
    </location>
</feature>